<keyword evidence="8" id="KW-0862">Zinc</keyword>
<dbReference type="SUPFAM" id="SSF56300">
    <property type="entry name" value="Metallo-dependent phosphatases"/>
    <property type="match status" value="1"/>
</dbReference>
<dbReference type="CDD" id="cd00842">
    <property type="entry name" value="MPP_ASMase"/>
    <property type="match status" value="1"/>
</dbReference>
<evidence type="ECO:0000259" key="14">
    <source>
        <dbReference type="PROSITE" id="PS50015"/>
    </source>
</evidence>
<evidence type="ECO:0000256" key="12">
    <source>
        <dbReference type="PIRNR" id="PIRNR000948"/>
    </source>
</evidence>
<evidence type="ECO:0000256" key="6">
    <source>
        <dbReference type="ARBA" id="ARBA00022729"/>
    </source>
</evidence>
<evidence type="ECO:0000256" key="9">
    <source>
        <dbReference type="ARBA" id="ARBA00023157"/>
    </source>
</evidence>
<dbReference type="RefSeq" id="XP_017774810.1">
    <property type="nucleotide sequence ID" value="XM_017919321.1"/>
</dbReference>
<name>A0ABM1MJR0_NICVS</name>
<dbReference type="PROSITE" id="PS50015">
    <property type="entry name" value="SAP_B"/>
    <property type="match status" value="1"/>
</dbReference>
<protein>
    <recommendedName>
        <fullName evidence="12">Sphingomyelin phosphodiesterase</fullName>
        <ecNumber evidence="12">3.1.4.12</ecNumber>
    </recommendedName>
</protein>
<dbReference type="Pfam" id="PF19272">
    <property type="entry name" value="ASMase_C"/>
    <property type="match status" value="1"/>
</dbReference>
<feature type="signal peptide" evidence="13">
    <location>
        <begin position="1"/>
        <end position="21"/>
    </location>
</feature>
<comment type="function">
    <text evidence="12">Converts sphingomyelin to ceramide.</text>
</comment>
<dbReference type="InterPro" id="IPR011160">
    <property type="entry name" value="Sphingomy_PDE"/>
</dbReference>
<dbReference type="InterPro" id="IPR029052">
    <property type="entry name" value="Metallo-depent_PP-like"/>
</dbReference>
<dbReference type="Pfam" id="PF00149">
    <property type="entry name" value="Metallophos"/>
    <property type="match status" value="1"/>
</dbReference>
<dbReference type="PIRSF" id="PIRSF000948">
    <property type="entry name" value="Sphingomy_PDE"/>
    <property type="match status" value="1"/>
</dbReference>
<reference evidence="16" key="1">
    <citation type="submission" date="2025-08" db="UniProtKB">
        <authorList>
            <consortium name="RefSeq"/>
        </authorList>
    </citation>
    <scope>IDENTIFICATION</scope>
    <source>
        <tissue evidence="16">Whole Larva</tissue>
    </source>
</reference>
<keyword evidence="6 13" id="KW-0732">Signal</keyword>
<dbReference type="EC" id="3.1.4.12" evidence="12"/>
<comment type="cofactor">
    <cofactor evidence="1">
        <name>Zn(2+)</name>
        <dbReference type="ChEBI" id="CHEBI:29105"/>
    </cofactor>
</comment>
<comment type="similarity">
    <text evidence="3 12">Belongs to the acid sphingomyelinase family.</text>
</comment>
<evidence type="ECO:0000256" key="7">
    <source>
        <dbReference type="ARBA" id="ARBA00022801"/>
    </source>
</evidence>
<keyword evidence="4" id="KW-0964">Secreted</keyword>
<keyword evidence="12" id="KW-0326">Glycosidase</keyword>
<evidence type="ECO:0000256" key="11">
    <source>
        <dbReference type="ARBA" id="ARBA00047268"/>
    </source>
</evidence>
<keyword evidence="15" id="KW-1185">Reference proteome</keyword>
<feature type="domain" description="Saposin B-type" evidence="14">
    <location>
        <begin position="38"/>
        <end position="127"/>
    </location>
</feature>
<evidence type="ECO:0000313" key="15">
    <source>
        <dbReference type="Proteomes" id="UP000695000"/>
    </source>
</evidence>
<evidence type="ECO:0000256" key="2">
    <source>
        <dbReference type="ARBA" id="ARBA00004613"/>
    </source>
</evidence>
<evidence type="ECO:0000256" key="1">
    <source>
        <dbReference type="ARBA" id="ARBA00001947"/>
    </source>
</evidence>
<dbReference type="GeneID" id="108561406"/>
<dbReference type="PANTHER" id="PTHR10340">
    <property type="entry name" value="SPHINGOMYELIN PHOSPHODIESTERASE"/>
    <property type="match status" value="1"/>
</dbReference>
<comment type="subcellular location">
    <subcellularLocation>
        <location evidence="2">Secreted</location>
    </subcellularLocation>
</comment>
<gene>
    <name evidence="16" type="primary">LOC108561406</name>
</gene>
<dbReference type="PANTHER" id="PTHR10340:SF29">
    <property type="entry name" value="SPHINGOMYELIN PHOSPHODIESTERASE"/>
    <property type="match status" value="1"/>
</dbReference>
<dbReference type="InterPro" id="IPR004843">
    <property type="entry name" value="Calcineurin-like_PHP"/>
</dbReference>
<comment type="catalytic activity">
    <reaction evidence="11">
        <text>a sphingomyelin + H2O = phosphocholine + an N-acylsphing-4-enine + H(+)</text>
        <dbReference type="Rhea" id="RHEA:19253"/>
        <dbReference type="ChEBI" id="CHEBI:15377"/>
        <dbReference type="ChEBI" id="CHEBI:15378"/>
        <dbReference type="ChEBI" id="CHEBI:17636"/>
        <dbReference type="ChEBI" id="CHEBI:52639"/>
        <dbReference type="ChEBI" id="CHEBI:295975"/>
        <dbReference type="EC" id="3.1.4.12"/>
    </reaction>
    <physiologicalReaction direction="left-to-right" evidence="11">
        <dbReference type="Rhea" id="RHEA:19254"/>
    </physiologicalReaction>
</comment>
<dbReference type="InterPro" id="IPR008139">
    <property type="entry name" value="SaposinB_dom"/>
</dbReference>
<evidence type="ECO:0000256" key="3">
    <source>
        <dbReference type="ARBA" id="ARBA00008234"/>
    </source>
</evidence>
<dbReference type="InterPro" id="IPR045473">
    <property type="entry name" value="ASM_C"/>
</dbReference>
<evidence type="ECO:0000256" key="8">
    <source>
        <dbReference type="ARBA" id="ARBA00022833"/>
    </source>
</evidence>
<evidence type="ECO:0000256" key="4">
    <source>
        <dbReference type="ARBA" id="ARBA00022525"/>
    </source>
</evidence>
<keyword evidence="10" id="KW-0325">Glycoprotein</keyword>
<feature type="chain" id="PRO_5047315455" description="Sphingomyelin phosphodiesterase" evidence="13">
    <location>
        <begin position="22"/>
        <end position="567"/>
    </location>
</feature>
<sequence length="567" mass="64913">MRSKVCVIVVVVALAVTLSLAQENQGIAHKDTRLVSRGDVFCFACVTGLDAIILKRRVFKLKDGKVQKHLYVLCDTFGALVYDPAVCRGMVDIHLNMILFLIDNKKDVKGSDACGLLLQNFKCFNSEVSRWSVDVPKGKSPPKKLGDSSREPLKVLHVTDIHYDPHYEAGSLATCRRPMCCNRDSGKVKNVADAAGFWTDYRECDVPARLITETFKHIRKNNKLDYIYFTGDIISHRIWETSVEGNKRDIKFIMSEFKKQFGDIPVYPILGNHEPHPLNLFAPDGLKNTEFSTQWLFDYSAEMWSDWLPENTKETIRRGGFYTVLVRPGFRIVALNSNVAYTLNAWLLYDDVDMYGQLEWFAKTLEKAEEAGESVHVLSHIPSGDEYTYSPWGREFTRIVLRFSNTITGMFNGHTHFDELNIYHDGKDATNVAFNGGSLTPFSDVNPNYKIFDIDSINFDILDYHTWIFNVTEANRKQTPPEWYKLYSFKKEYGVKDMSGKEVFDLIKRMVNSSTLRQTYFENKVRVGDAALAKGCDEDCHKNNICNMLTAEYSNRTLCNKLTKNIY</sequence>
<evidence type="ECO:0000256" key="5">
    <source>
        <dbReference type="ARBA" id="ARBA00022723"/>
    </source>
</evidence>
<dbReference type="Proteomes" id="UP000695000">
    <property type="component" value="Unplaced"/>
</dbReference>
<dbReference type="Gene3D" id="3.60.21.10">
    <property type="match status" value="1"/>
</dbReference>
<evidence type="ECO:0000256" key="13">
    <source>
        <dbReference type="SAM" id="SignalP"/>
    </source>
</evidence>
<keyword evidence="5" id="KW-0479">Metal-binding</keyword>
<keyword evidence="7 12" id="KW-0378">Hydrolase</keyword>
<keyword evidence="9" id="KW-1015">Disulfide bond</keyword>
<proteinExistence type="inferred from homology"/>
<accession>A0ABM1MJR0</accession>
<dbReference type="InterPro" id="IPR041805">
    <property type="entry name" value="ASMase/PPN1_MPP"/>
</dbReference>
<organism evidence="15 16">
    <name type="scientific">Nicrophorus vespilloides</name>
    <name type="common">Boreal carrion beetle</name>
    <dbReference type="NCBI Taxonomy" id="110193"/>
    <lineage>
        <taxon>Eukaryota</taxon>
        <taxon>Metazoa</taxon>
        <taxon>Ecdysozoa</taxon>
        <taxon>Arthropoda</taxon>
        <taxon>Hexapoda</taxon>
        <taxon>Insecta</taxon>
        <taxon>Pterygota</taxon>
        <taxon>Neoptera</taxon>
        <taxon>Endopterygota</taxon>
        <taxon>Coleoptera</taxon>
        <taxon>Polyphaga</taxon>
        <taxon>Staphyliniformia</taxon>
        <taxon>Silphidae</taxon>
        <taxon>Nicrophorinae</taxon>
        <taxon>Nicrophorus</taxon>
    </lineage>
</organism>
<evidence type="ECO:0000313" key="16">
    <source>
        <dbReference type="RefSeq" id="XP_017774810.1"/>
    </source>
</evidence>
<evidence type="ECO:0000256" key="10">
    <source>
        <dbReference type="ARBA" id="ARBA00023180"/>
    </source>
</evidence>